<dbReference type="Gene3D" id="1.10.10.10">
    <property type="entry name" value="Winged helix-like DNA-binding domain superfamily/Winged helix DNA-binding domain"/>
    <property type="match status" value="1"/>
</dbReference>
<dbReference type="EMBL" id="JBEPLO010000012">
    <property type="protein sequence ID" value="MET3558183.1"/>
    <property type="molecule type" value="Genomic_DNA"/>
</dbReference>
<sequence>MDKAKGGYQATHLSLLNGRLFHQLISQESDALYSGEQGKILYSFWQNDGRRTATDIAIHTGLANNTLTSMLKRLEEQGLIVQQPCPNDKRKKIWHLTEKGWGQEVIGKRVSERLSTIFYEGFSKEEMAAFEGYQERILANLKANLQRRKIDESDEGYQG</sequence>
<accession>A0ABV2FI15</accession>
<evidence type="ECO:0000256" key="2">
    <source>
        <dbReference type="ARBA" id="ARBA00023015"/>
    </source>
</evidence>
<evidence type="ECO:0000256" key="1">
    <source>
        <dbReference type="ARBA" id="ARBA00004496"/>
    </source>
</evidence>
<dbReference type="PANTHER" id="PTHR33164:SF5">
    <property type="entry name" value="ORGANIC HYDROPEROXIDE RESISTANCE TRANSCRIPTIONAL REGULATOR"/>
    <property type="match status" value="1"/>
</dbReference>
<evidence type="ECO:0000256" key="4">
    <source>
        <dbReference type="ARBA" id="ARBA00023163"/>
    </source>
</evidence>
<organism evidence="6 7">
    <name type="scientific">Streptococcus rupicaprae</name>
    <dbReference type="NCBI Taxonomy" id="759619"/>
    <lineage>
        <taxon>Bacteria</taxon>
        <taxon>Bacillati</taxon>
        <taxon>Bacillota</taxon>
        <taxon>Bacilli</taxon>
        <taxon>Lactobacillales</taxon>
        <taxon>Streptococcaceae</taxon>
        <taxon>Streptococcus</taxon>
    </lineage>
</organism>
<keyword evidence="7" id="KW-1185">Reference proteome</keyword>
<protein>
    <submittedName>
        <fullName evidence="6">DNA-binding MarR family transcriptional regulator</fullName>
    </submittedName>
</protein>
<dbReference type="SMART" id="SM00347">
    <property type="entry name" value="HTH_MARR"/>
    <property type="match status" value="1"/>
</dbReference>
<comment type="caution">
    <text evidence="6">The sequence shown here is derived from an EMBL/GenBank/DDBJ whole genome shotgun (WGS) entry which is preliminary data.</text>
</comment>
<dbReference type="SUPFAM" id="SSF46785">
    <property type="entry name" value="Winged helix' DNA-binding domain"/>
    <property type="match status" value="1"/>
</dbReference>
<keyword evidence="3 6" id="KW-0238">DNA-binding</keyword>
<proteinExistence type="predicted"/>
<dbReference type="CDD" id="cd00090">
    <property type="entry name" value="HTH_ARSR"/>
    <property type="match status" value="1"/>
</dbReference>
<dbReference type="InterPro" id="IPR036390">
    <property type="entry name" value="WH_DNA-bd_sf"/>
</dbReference>
<dbReference type="PROSITE" id="PS50995">
    <property type="entry name" value="HTH_MARR_2"/>
    <property type="match status" value="1"/>
</dbReference>
<dbReference type="InterPro" id="IPR039422">
    <property type="entry name" value="MarR/SlyA-like"/>
</dbReference>
<dbReference type="RefSeq" id="WP_354365234.1">
    <property type="nucleotide sequence ID" value="NZ_JBEPLO010000012.1"/>
</dbReference>
<evidence type="ECO:0000313" key="7">
    <source>
        <dbReference type="Proteomes" id="UP001549122"/>
    </source>
</evidence>
<keyword evidence="4" id="KW-0804">Transcription</keyword>
<dbReference type="InterPro" id="IPR023187">
    <property type="entry name" value="Tscrpt_reg_MarR-type_CS"/>
</dbReference>
<evidence type="ECO:0000256" key="3">
    <source>
        <dbReference type="ARBA" id="ARBA00023125"/>
    </source>
</evidence>
<feature type="domain" description="HTH marR-type" evidence="5">
    <location>
        <begin position="1"/>
        <end position="139"/>
    </location>
</feature>
<dbReference type="Proteomes" id="UP001549122">
    <property type="component" value="Unassembled WGS sequence"/>
</dbReference>
<dbReference type="InterPro" id="IPR036388">
    <property type="entry name" value="WH-like_DNA-bd_sf"/>
</dbReference>
<gene>
    <name evidence="6" type="ORF">ABID29_001303</name>
</gene>
<dbReference type="InterPro" id="IPR000835">
    <property type="entry name" value="HTH_MarR-typ"/>
</dbReference>
<dbReference type="InterPro" id="IPR011991">
    <property type="entry name" value="ArsR-like_HTH"/>
</dbReference>
<keyword evidence="2" id="KW-0805">Transcription regulation</keyword>
<evidence type="ECO:0000313" key="6">
    <source>
        <dbReference type="EMBL" id="MET3558183.1"/>
    </source>
</evidence>
<dbReference type="GO" id="GO:0003677">
    <property type="term" value="F:DNA binding"/>
    <property type="evidence" value="ECO:0007669"/>
    <property type="project" value="UniProtKB-KW"/>
</dbReference>
<reference evidence="6 7" key="1">
    <citation type="submission" date="2024-06" db="EMBL/GenBank/DDBJ databases">
        <title>Genomic Encyclopedia of Type Strains, Phase IV (KMG-IV): sequencing the most valuable type-strain genomes for metagenomic binning, comparative biology and taxonomic classification.</title>
        <authorList>
            <person name="Goeker M."/>
        </authorList>
    </citation>
    <scope>NUCLEOTIDE SEQUENCE [LARGE SCALE GENOMIC DNA]</scope>
    <source>
        <strain evidence="6 7">DSM 28303</strain>
    </source>
</reference>
<dbReference type="PANTHER" id="PTHR33164">
    <property type="entry name" value="TRANSCRIPTIONAL REGULATOR, MARR FAMILY"/>
    <property type="match status" value="1"/>
</dbReference>
<name>A0ABV2FI15_9STRE</name>
<comment type="subcellular location">
    <subcellularLocation>
        <location evidence="1">Cytoplasm</location>
    </subcellularLocation>
</comment>
<evidence type="ECO:0000259" key="5">
    <source>
        <dbReference type="PROSITE" id="PS50995"/>
    </source>
</evidence>
<dbReference type="Pfam" id="PF01047">
    <property type="entry name" value="MarR"/>
    <property type="match status" value="1"/>
</dbReference>
<dbReference type="PROSITE" id="PS01117">
    <property type="entry name" value="HTH_MARR_1"/>
    <property type="match status" value="1"/>
</dbReference>